<feature type="region of interest" description="Disordered" evidence="1">
    <location>
        <begin position="61"/>
        <end position="127"/>
    </location>
</feature>
<dbReference type="InterPro" id="IPR012340">
    <property type="entry name" value="NA-bd_OB-fold"/>
</dbReference>
<evidence type="ECO:0000313" key="4">
    <source>
        <dbReference type="Proteomes" id="UP001055439"/>
    </source>
</evidence>
<sequence length="144" mass="14928">MEGGKRWWGTVTWIDDDGSGIITLVDPGSVRDYLFDQSSFGGEDVPALHIGAVVEFSVEEGNDGNPKAVNITPVDPRSGGDNLFDQSSFGGEDVPRSTLTRSSRRVTMVSPAPSTSPSPAATLTGAADAGEAGKCVLSAVRDGT</sequence>
<dbReference type="PROSITE" id="PS51857">
    <property type="entry name" value="CSD_2"/>
    <property type="match status" value="1"/>
</dbReference>
<dbReference type="SUPFAM" id="SSF50249">
    <property type="entry name" value="Nucleic acid-binding proteins"/>
    <property type="match status" value="1"/>
</dbReference>
<accession>A0A9E7F7T3</accession>
<evidence type="ECO:0000256" key="1">
    <source>
        <dbReference type="SAM" id="MobiDB-lite"/>
    </source>
</evidence>
<evidence type="ECO:0000313" key="3">
    <source>
        <dbReference type="EMBL" id="URD88893.1"/>
    </source>
</evidence>
<dbReference type="EMBL" id="CP097504">
    <property type="protein sequence ID" value="URD88893.1"/>
    <property type="molecule type" value="Genomic_DNA"/>
</dbReference>
<dbReference type="GO" id="GO:0003676">
    <property type="term" value="F:nucleic acid binding"/>
    <property type="evidence" value="ECO:0007669"/>
    <property type="project" value="InterPro"/>
</dbReference>
<dbReference type="OrthoDB" id="10393438at2759"/>
<evidence type="ECO:0000259" key="2">
    <source>
        <dbReference type="PROSITE" id="PS51857"/>
    </source>
</evidence>
<dbReference type="InterPro" id="IPR002059">
    <property type="entry name" value="CSP_DNA-bd"/>
</dbReference>
<protein>
    <recommendedName>
        <fullName evidence="2">CSD domain-containing protein</fullName>
    </recommendedName>
</protein>
<feature type="domain" description="CSD" evidence="2">
    <location>
        <begin position="6"/>
        <end position="73"/>
    </location>
</feature>
<dbReference type="Gene3D" id="2.40.50.140">
    <property type="entry name" value="Nucleic acid-binding proteins"/>
    <property type="match status" value="1"/>
</dbReference>
<organism evidence="3 4">
    <name type="scientific">Musa troglodytarum</name>
    <name type="common">fe'i banana</name>
    <dbReference type="NCBI Taxonomy" id="320322"/>
    <lineage>
        <taxon>Eukaryota</taxon>
        <taxon>Viridiplantae</taxon>
        <taxon>Streptophyta</taxon>
        <taxon>Embryophyta</taxon>
        <taxon>Tracheophyta</taxon>
        <taxon>Spermatophyta</taxon>
        <taxon>Magnoliopsida</taxon>
        <taxon>Liliopsida</taxon>
        <taxon>Zingiberales</taxon>
        <taxon>Musaceae</taxon>
        <taxon>Musa</taxon>
    </lineage>
</organism>
<keyword evidence="4" id="KW-1185">Reference proteome</keyword>
<gene>
    <name evidence="3" type="ORF">MUK42_32823</name>
</gene>
<proteinExistence type="predicted"/>
<reference evidence="3" key="1">
    <citation type="submission" date="2022-05" db="EMBL/GenBank/DDBJ databases">
        <title>The Musa troglodytarum L. genome provides insights into the mechanism of non-climacteric behaviour and enrichment of carotenoids.</title>
        <authorList>
            <person name="Wang J."/>
        </authorList>
    </citation>
    <scope>NUCLEOTIDE SEQUENCE</scope>
    <source>
        <tissue evidence="3">Leaf</tissue>
    </source>
</reference>
<dbReference type="AlphaFoldDB" id="A0A9E7F7T3"/>
<feature type="compositionally biased region" description="Low complexity" evidence="1">
    <location>
        <begin position="96"/>
        <end position="127"/>
    </location>
</feature>
<dbReference type="Proteomes" id="UP001055439">
    <property type="component" value="Chromosome 2"/>
</dbReference>
<name>A0A9E7F7T3_9LILI</name>